<evidence type="ECO:0000313" key="3">
    <source>
        <dbReference type="Proteomes" id="UP000070531"/>
    </source>
</evidence>
<sequence>MKKYIIIPIFALCAINIAAQDFDTKPSVTVNNEKDKMQFTVGARFMADAAYYNTDFTPMRSGAAISDARIRTSFKYKDWNFYADFGFGGGKFSQKNIFLQYTRHDKNGATHAIRGGYYVDPASSMARTTSLGSYHFISRAGAADALGEGRELGITYKYNSKKFMAHQGVFTENQYNTQEAGFNGIVVAGRYIYRPIATEDKTLAIGANVRYQHVGGGVVEKNVLKKTIRLKQSMQTIVDHNDNFVSCSLPWAENVIDAGAEALYHNDKLFVRGEYLYKHVTKKRDSKTLFDATNNNIDTWGTLGTWIEANPLRANSFHGGYVELGYLIFGNAYKYDSENGTLKGLSENSLEVVARYNYTGLNDIIAGEYFSAGRNQYYPSGQLQDWPFKSTSVGGGNISSFTVGLNYSFNKYTQVMLDYTYHRLKKDMYPNDKNFHAVQARIQFAF</sequence>
<protein>
    <submittedName>
        <fullName evidence="2">Outer membrane insertion signal domain protein</fullName>
    </submittedName>
</protein>
<comment type="caution">
    <text evidence="2">The sequence shown here is derived from an EMBL/GenBank/DDBJ whole genome shotgun (WGS) entry which is preliminary data.</text>
</comment>
<feature type="signal peptide" evidence="1">
    <location>
        <begin position="1"/>
        <end position="19"/>
    </location>
</feature>
<feature type="chain" id="PRO_5007461969" evidence="1">
    <location>
        <begin position="20"/>
        <end position="446"/>
    </location>
</feature>
<proteinExistence type="predicted"/>
<dbReference type="Proteomes" id="UP000070531">
    <property type="component" value="Unassembled WGS sequence"/>
</dbReference>
<accession>A0A134B2J5</accession>
<dbReference type="AlphaFoldDB" id="A0A134B2J5"/>
<evidence type="ECO:0000313" key="2">
    <source>
        <dbReference type="EMBL" id="KXB74158.1"/>
    </source>
</evidence>
<dbReference type="PATRIC" id="fig|419005.5.peg.2150"/>
<dbReference type="RefSeq" id="WP_019035723.1">
    <property type="nucleotide sequence ID" value="NZ_KQ960577.1"/>
</dbReference>
<dbReference type="STRING" id="419005.HMPREF1860_02148"/>
<dbReference type="SUPFAM" id="SSF56935">
    <property type="entry name" value="Porins"/>
    <property type="match status" value="1"/>
</dbReference>
<reference evidence="2 3" key="1">
    <citation type="submission" date="2016-01" db="EMBL/GenBank/DDBJ databases">
        <authorList>
            <person name="Oliw E.H."/>
        </authorList>
    </citation>
    <scope>NUCLEOTIDE SEQUENCE [LARGE SCALE GENOMIC DNA]</scope>
    <source>
        <strain evidence="2 3">DNF00307</strain>
    </source>
</reference>
<name>A0A134B2J5_9BACT</name>
<organism evidence="2">
    <name type="scientific">Prevotella amnii</name>
    <dbReference type="NCBI Taxonomy" id="419005"/>
    <lineage>
        <taxon>Bacteria</taxon>
        <taxon>Pseudomonadati</taxon>
        <taxon>Bacteroidota</taxon>
        <taxon>Bacteroidia</taxon>
        <taxon>Bacteroidales</taxon>
        <taxon>Prevotellaceae</taxon>
        <taxon>Prevotella</taxon>
    </lineage>
</organism>
<gene>
    <name evidence="2" type="ORF">HMPREF1860_02148</name>
</gene>
<dbReference type="InterPro" id="IPR023614">
    <property type="entry name" value="Porin_dom_sf"/>
</dbReference>
<dbReference type="EMBL" id="LSDL01000153">
    <property type="protein sequence ID" value="KXB74158.1"/>
    <property type="molecule type" value="Genomic_DNA"/>
</dbReference>
<keyword evidence="1" id="KW-0732">Signal</keyword>
<evidence type="ECO:0000256" key="1">
    <source>
        <dbReference type="SAM" id="SignalP"/>
    </source>
</evidence>
<dbReference type="Gene3D" id="2.40.160.10">
    <property type="entry name" value="Porin"/>
    <property type="match status" value="1"/>
</dbReference>